<feature type="compositionally biased region" description="Polar residues" evidence="1">
    <location>
        <begin position="974"/>
        <end position="994"/>
    </location>
</feature>
<reference evidence="2" key="1">
    <citation type="submission" date="2019-11" db="EMBL/GenBank/DDBJ databases">
        <title>Leishmania tarentolae CDS.</title>
        <authorList>
            <person name="Goto Y."/>
            <person name="Yamagishi J."/>
        </authorList>
    </citation>
    <scope>NUCLEOTIDE SEQUENCE [LARGE SCALE GENOMIC DNA]</scope>
    <source>
        <strain evidence="2">Parrot Tar II</strain>
    </source>
</reference>
<feature type="region of interest" description="Disordered" evidence="1">
    <location>
        <begin position="1143"/>
        <end position="1184"/>
    </location>
</feature>
<feature type="compositionally biased region" description="Polar residues" evidence="1">
    <location>
        <begin position="1741"/>
        <end position="1755"/>
    </location>
</feature>
<keyword evidence="3" id="KW-1185">Reference proteome</keyword>
<feature type="compositionally biased region" description="Polar residues" evidence="1">
    <location>
        <begin position="1815"/>
        <end position="1832"/>
    </location>
</feature>
<feature type="compositionally biased region" description="Polar residues" evidence="1">
    <location>
        <begin position="1930"/>
        <end position="1940"/>
    </location>
</feature>
<feature type="region of interest" description="Disordered" evidence="1">
    <location>
        <begin position="858"/>
        <end position="879"/>
    </location>
</feature>
<dbReference type="VEuPathDB" id="TriTrypDB:LtaPh_3114000"/>
<sequence>MGLVPSRESLYGTHTDASQSCPLPFISRAAENYMYKTNRTERVFESGTVLGSDRDDPIPTALLNGLPATELSHKIMEADSNAVFIEDPAEATAAVAASRGSRRGSAKSMEAQSRGGDAGTLVLETPAAEALREGKVPYVYYYEHQVLPLTTEFFPSPDCVLFRQLWHARKHQNPRYHFQLDHTWSPGALTDPTAAYESFAEVARRNMVDIQAACLSTGHPVTEENVAQARDQLQAAMRALNGSEAGMGHSSASFTESQRTRVPFATREEFYNLVILTTKEAMLCETNAELRNIVCGEAVSTEAMRKHTGNADSEMASEEGSTAERDGQRLRPVPCAIVLVRRCMPAHEYRYTYFVANNERHHKASVGAAGNSSRRRGPANACRAGDAHQTQRREPHSTLVCGDSVRAAVKESHLVNHTADGELSEYKLTVPWLQVSAPQAPLGLAELRVVGMYGCWTVEEILRHTLFAPTAQVSSDCHGAVNTAATQNSPAREAHMKKVLRRAAPHGVPSSTLVNTAFFEKQVGDKEQCHTYFALCRLFAHGMRRCILGDTSDNAAGTSTGVHAMCEHTSTDDEVPEEPSQETGVALTERLRANPAWQAFMDTLTGAPSTTSFCGDLANCFLIRFSNIPQLQLCRQIRRMLMELRNIYPAAPSLEGFQAAQRQRNMAAMSKKSSANNDAGTGAAQGGDQSAHRSPPPKCCKGAEDTTVPPSPHGECEDSLIDNIGVLPSALAKTHGKQQPEGATIARGCSKSAALPLSLDPEAIAQRAHHLCEKDRLERDGFCCYASHGLVVFRLSRIAVAHALNQLSFAPLHDSVEALCVTLTAAAPPPLTYRGELRPPARPRTHTMAAAAADMGGVGEEVEDGDEKERDGALPSVEAHSPEVIANMYNNAVRYSSCATGFPMEPLWPIKLDSVSWATHATTLEDTPDELIGILPRNSIEQRRGRLLPLRGTVTSEGTPAAGSSACNGGAAHQGSSFGTSAPSQQLHQQRHNQSSSTSTPSSALFQVDVYTVSAELDGVPFRELVELMHEEQQQQQRRQSTSYGPSSESTLRLMIESVDAQGNVEPDSVLNWSPMTALGSLRWKRALAAAGRRHSGVSGDRRDVDGVESGIGSIPTLSQNVTGSKGFVSIFVHEPERILHTGDRIRFAPHRGGSPNSGEGNSTMDAPGSGTPHTRSRSGGNTTSGTSQYGYWYVDDNLTTEDMILSWMRRVGGRARETCGTDTKWVRFPEPVLQVLLRFAHTCRQQPGGAWLITGHALHPLHPSDEELVEPDLLQSYPDILRTRRFRQWRFSHDGYVYFHGVTVRIPGSAPLPSHSPPAAVMATSAYHTMIHNRGDKAFGLPGRRSSGLTTVSNARVTFEPTQQRSMGQQYAPAMQYGYNPPPSDAMPPRDSGEGGGGQYTVRTVNGGSIYYANQAMGTVMGGNAGVSSSTQAKHRDPSMASQQLHPYLSAVPPHQALSQHVPRQYPRQQLPQNRQYSGVASLHHTMPKSQALLQASQEQQRGPEYGPATFYYGSAGLDPRYVSADHAYVTDASEQETTLTGYYGDCHSSASEGMGMVRPATPNAMDGLYVKDADLPQSHNAATSRSSTQQQEYRQRGYYNYPGDGVSFSEGMPSGGAALFVDYPDGTFYQTSDAAYPAADMVAPAQATSNYYGGICYSSVEQGPHTPQQQQQYRTQAHLPCDACELTSSHEKGSQQSDSTLLSYGLPSHMPGIVPPGEEVSNPLTAADGCGREHEEATGTDSDSSVVQGASDHQQYQQHLRQQPQPSMPPPPSAPSLPSLQQPVHLSLHAEGDRVGPASERRTTDDYPRRRSTTGILTTTAMSVSAAKPTSQKLLIQTLRCTHPNVGHRAPPVASFAPDVIDPSPLSPSGGHARPAMMPKERAAENVDRGTEIGMDDSTSSRLTPALAVPAGHPDFSSATQPVRPAAQTLSQKPQQPHSRLRCVRCAHLNWHPALLHSVRLSLRM</sequence>
<feature type="compositionally biased region" description="Low complexity" evidence="1">
    <location>
        <begin position="665"/>
        <end position="689"/>
    </location>
</feature>
<protein>
    <submittedName>
        <fullName evidence="2">Uncharacterized protein</fullName>
    </submittedName>
</protein>
<feature type="compositionally biased region" description="Pro residues" evidence="1">
    <location>
        <begin position="1768"/>
        <end position="1777"/>
    </location>
</feature>
<feature type="region of interest" description="Disordered" evidence="1">
    <location>
        <begin position="1688"/>
        <end position="1832"/>
    </location>
</feature>
<evidence type="ECO:0000313" key="3">
    <source>
        <dbReference type="Proteomes" id="UP000419144"/>
    </source>
</evidence>
<organism evidence="2 3">
    <name type="scientific">Leishmania tarentolae</name>
    <name type="common">Sauroleishmania tarentolae</name>
    <dbReference type="NCBI Taxonomy" id="5689"/>
    <lineage>
        <taxon>Eukaryota</taxon>
        <taxon>Discoba</taxon>
        <taxon>Euglenozoa</taxon>
        <taxon>Kinetoplastea</taxon>
        <taxon>Metakinetoplastina</taxon>
        <taxon>Trypanosomatida</taxon>
        <taxon>Trypanosomatidae</taxon>
        <taxon>Leishmaniinae</taxon>
        <taxon>Leishmania</taxon>
        <taxon>lizard Leishmania</taxon>
    </lineage>
</organism>
<dbReference type="PANTHER" id="PTHR35614:SF7">
    <property type="match status" value="1"/>
</dbReference>
<dbReference type="Proteomes" id="UP000419144">
    <property type="component" value="Unassembled WGS sequence"/>
</dbReference>
<feature type="region of interest" description="Disordered" evidence="1">
    <location>
        <begin position="953"/>
        <end position="1002"/>
    </location>
</feature>
<comment type="caution">
    <text evidence="2">The sequence shown here is derived from an EMBL/GenBank/DDBJ whole genome shotgun (WGS) entry which is preliminary data.</text>
</comment>
<feature type="compositionally biased region" description="Low complexity" evidence="1">
    <location>
        <begin position="1756"/>
        <end position="1767"/>
    </location>
</feature>
<feature type="compositionally biased region" description="Basic and acidic residues" evidence="1">
    <location>
        <begin position="385"/>
        <end position="396"/>
    </location>
</feature>
<name>A0A640KN33_LEITA</name>
<evidence type="ECO:0000313" key="2">
    <source>
        <dbReference type="EMBL" id="GET91140.1"/>
    </source>
</evidence>
<feature type="region of interest" description="Disordered" evidence="1">
    <location>
        <begin position="1915"/>
        <end position="1940"/>
    </location>
</feature>
<accession>A0A640KN33</accession>
<dbReference type="PANTHER" id="PTHR35614">
    <property type="match status" value="1"/>
</dbReference>
<feature type="compositionally biased region" description="Basic and acidic residues" evidence="1">
    <location>
        <begin position="1790"/>
        <end position="1811"/>
    </location>
</feature>
<proteinExistence type="predicted"/>
<dbReference type="EMBL" id="BLBS01000046">
    <property type="protein sequence ID" value="GET91140.1"/>
    <property type="molecule type" value="Genomic_DNA"/>
</dbReference>
<evidence type="ECO:0000256" key="1">
    <source>
        <dbReference type="SAM" id="MobiDB-lite"/>
    </source>
</evidence>
<dbReference type="OrthoDB" id="264458at2759"/>
<feature type="region of interest" description="Disordered" evidence="1">
    <location>
        <begin position="368"/>
        <end position="396"/>
    </location>
</feature>
<feature type="region of interest" description="Disordered" evidence="1">
    <location>
        <begin position="665"/>
        <end position="715"/>
    </location>
</feature>
<gene>
    <name evidence="2" type="ORF">LtaPh_3114000</name>
</gene>
<feature type="compositionally biased region" description="Low complexity" evidence="1">
    <location>
        <begin position="961"/>
        <end position="971"/>
    </location>
</feature>
<feature type="region of interest" description="Disordered" evidence="1">
    <location>
        <begin position="307"/>
        <end position="327"/>
    </location>
</feature>
<feature type="compositionally biased region" description="Polar residues" evidence="1">
    <location>
        <begin position="1155"/>
        <end position="1165"/>
    </location>
</feature>